<dbReference type="EMBL" id="AP009049">
    <property type="protein sequence ID" value="BAH07946.1"/>
    <property type="molecule type" value="Genomic_DNA"/>
</dbReference>
<dbReference type="Proteomes" id="UP000007969">
    <property type="component" value="Chromosome"/>
</dbReference>
<accession>B9E621</accession>
<evidence type="ECO:0000313" key="2">
    <source>
        <dbReference type="Proteomes" id="UP000007969"/>
    </source>
</evidence>
<gene>
    <name evidence="1" type="ordered locus">CKR_2895</name>
</gene>
<dbReference type="KEGG" id="ckr:CKR_2895"/>
<dbReference type="AlphaFoldDB" id="B9E621"/>
<evidence type="ECO:0000313" key="1">
    <source>
        <dbReference type="EMBL" id="BAH07946.1"/>
    </source>
</evidence>
<name>B9E621_CLOK1</name>
<sequence length="140" mass="16147">MFLNIPGKVKIGGFIYEVLEIENLCRDRRNQGESCNNDLTITLEKSLPRPVKESTFIHEIIEQLNDVYMINLEHKQIYDLEAGIYAFIKDNPNVFNEKSIQNTIGIGIKIDDDIAVDDLVDKATNKFVTEFRKTLQDIKK</sequence>
<reference evidence="2" key="1">
    <citation type="submission" date="2005-09" db="EMBL/GenBank/DDBJ databases">
        <title>Complete genome sequence of Clostridium kluyveri and comparative genomics of Clostridia species.</title>
        <authorList>
            <person name="Inui M."/>
            <person name="Nonaka H."/>
            <person name="Shinoda Y."/>
            <person name="Ikenaga Y."/>
            <person name="Abe M."/>
            <person name="Naito K."/>
            <person name="Vertes A.A."/>
            <person name="Yukawa H."/>
        </authorList>
    </citation>
    <scope>NUCLEOTIDE SEQUENCE [LARGE SCALE GENOMIC DNA]</scope>
    <source>
        <strain evidence="2">NBRC 12016</strain>
    </source>
</reference>
<dbReference type="HOGENOM" id="CLU_153733_2_0_9"/>
<organism evidence="1 2">
    <name type="scientific">Clostridium kluyveri (strain NBRC 12016)</name>
    <dbReference type="NCBI Taxonomy" id="583346"/>
    <lineage>
        <taxon>Bacteria</taxon>
        <taxon>Bacillati</taxon>
        <taxon>Bacillota</taxon>
        <taxon>Clostridia</taxon>
        <taxon>Eubacteriales</taxon>
        <taxon>Clostridiaceae</taxon>
        <taxon>Clostridium</taxon>
    </lineage>
</organism>
<protein>
    <submittedName>
        <fullName evidence="1">Uncharacterized protein</fullName>
    </submittedName>
</protein>
<proteinExistence type="predicted"/>